<feature type="transmembrane region" description="Helical" evidence="7">
    <location>
        <begin position="185"/>
        <end position="205"/>
    </location>
</feature>
<evidence type="ECO:0000256" key="2">
    <source>
        <dbReference type="ARBA" id="ARBA00008335"/>
    </source>
</evidence>
<gene>
    <name evidence="8" type="ORF">LshimejAT787_0306750</name>
</gene>
<dbReference type="PANTHER" id="PTHR23514">
    <property type="entry name" value="BYPASS OF STOP CODON PROTEIN 6"/>
    <property type="match status" value="1"/>
</dbReference>
<feature type="transmembrane region" description="Helical" evidence="7">
    <location>
        <begin position="447"/>
        <end position="469"/>
    </location>
</feature>
<accession>A0A9P3UKH0</accession>
<sequence>MSSLLRPVVLEPCQTTLRGRRRSSHRALDAVPRLLSSIVPASSSNDSAISDEPISIPHDTAEGVYTPDSSKTVTPASLSPLSDAHVSDYFTSTAVGRHSSSAPVLYTLTPSPTETLARSIPSRKTSLASTEKDVSDRRSELERLKWRLTAGFFSYFLCGWGDGVTGTVLPYFTTAFHLNTMTSSLFFAGSTLGFFSGTLVVEPLMNFLGRCSSERPNNSLIPHVPWVSKCCTGKKVHGSRHSASQARHLVVVISSVLHACHFVMIGSKGGYAATFMAYAVAAFSRALLTASLNAYFASGPQQALGYSYGLWSLGGVLSPILCQTLISSSIPWVRFYFGSLVLSGINAALLYFAFKPTARENSREWREFTVETSKIVSPLSTPTDEDGKPTWQTTQVAPQSSTLRLALSLLYVWTISLLGMLYCGSETTTQGLMVTYLLGTRRANPKTVGYVTSGFWGGITIGRFTWGYLVPRLSFTQRKFTILGCLRSLHFAPRIVVPP</sequence>
<evidence type="ECO:0000256" key="1">
    <source>
        <dbReference type="ARBA" id="ARBA00004127"/>
    </source>
</evidence>
<proteinExistence type="inferred from homology"/>
<dbReference type="PANTHER" id="PTHR23514:SF3">
    <property type="entry name" value="BYPASS OF STOP CODON PROTEIN 6"/>
    <property type="match status" value="1"/>
</dbReference>
<keyword evidence="9" id="KW-1185">Reference proteome</keyword>
<evidence type="ECO:0008006" key="10">
    <source>
        <dbReference type="Google" id="ProtNLM"/>
    </source>
</evidence>
<keyword evidence="5 7" id="KW-1133">Transmembrane helix</keyword>
<feature type="transmembrane region" description="Helical" evidence="7">
    <location>
        <begin position="405"/>
        <end position="427"/>
    </location>
</feature>
<organism evidence="8 9">
    <name type="scientific">Lyophyllum shimeji</name>
    <name type="common">Hon-shimeji</name>
    <name type="synonym">Tricholoma shimeji</name>
    <dbReference type="NCBI Taxonomy" id="47721"/>
    <lineage>
        <taxon>Eukaryota</taxon>
        <taxon>Fungi</taxon>
        <taxon>Dikarya</taxon>
        <taxon>Basidiomycota</taxon>
        <taxon>Agaricomycotina</taxon>
        <taxon>Agaricomycetes</taxon>
        <taxon>Agaricomycetidae</taxon>
        <taxon>Agaricales</taxon>
        <taxon>Tricholomatineae</taxon>
        <taxon>Lyophyllaceae</taxon>
        <taxon>Lyophyllum</taxon>
    </lineage>
</organism>
<dbReference type="OrthoDB" id="413079at2759"/>
<dbReference type="GO" id="GO:0016020">
    <property type="term" value="C:membrane"/>
    <property type="evidence" value="ECO:0007669"/>
    <property type="project" value="TreeGrafter"/>
</dbReference>
<feature type="transmembrane region" description="Helical" evidence="7">
    <location>
        <begin position="249"/>
        <end position="269"/>
    </location>
</feature>
<dbReference type="GO" id="GO:0012505">
    <property type="term" value="C:endomembrane system"/>
    <property type="evidence" value="ECO:0007669"/>
    <property type="project" value="UniProtKB-SubCell"/>
</dbReference>
<evidence type="ECO:0000256" key="5">
    <source>
        <dbReference type="ARBA" id="ARBA00022989"/>
    </source>
</evidence>
<keyword evidence="4 7" id="KW-0812">Transmembrane</keyword>
<evidence type="ECO:0000256" key="6">
    <source>
        <dbReference type="ARBA" id="ARBA00023136"/>
    </source>
</evidence>
<protein>
    <recommendedName>
        <fullName evidence="10">MFS general substrate transporter</fullName>
    </recommendedName>
</protein>
<keyword evidence="3" id="KW-0813">Transport</keyword>
<feature type="transmembrane region" description="Helical" evidence="7">
    <location>
        <begin position="275"/>
        <end position="296"/>
    </location>
</feature>
<comment type="caution">
    <text evidence="8">The sequence shown here is derived from an EMBL/GenBank/DDBJ whole genome shotgun (WGS) entry which is preliminary data.</text>
</comment>
<reference evidence="8" key="1">
    <citation type="submission" date="2022-07" db="EMBL/GenBank/DDBJ databases">
        <title>The genome of Lyophyllum shimeji provides insight into the initial evolution of ectomycorrhizal fungal genome.</title>
        <authorList>
            <person name="Kobayashi Y."/>
            <person name="Shibata T."/>
            <person name="Hirakawa H."/>
            <person name="Shigenobu S."/>
            <person name="Nishiyama T."/>
            <person name="Yamada A."/>
            <person name="Hasebe M."/>
            <person name="Kawaguchi M."/>
        </authorList>
    </citation>
    <scope>NUCLEOTIDE SEQUENCE</scope>
    <source>
        <strain evidence="8">AT787</strain>
    </source>
</reference>
<evidence type="ECO:0000256" key="4">
    <source>
        <dbReference type="ARBA" id="ARBA00022692"/>
    </source>
</evidence>
<evidence type="ECO:0000313" key="9">
    <source>
        <dbReference type="Proteomes" id="UP001063166"/>
    </source>
</evidence>
<name>A0A9P3UKH0_LYOSH</name>
<comment type="subcellular location">
    <subcellularLocation>
        <location evidence="1">Endomembrane system</location>
        <topology evidence="1">Multi-pass membrane protein</topology>
    </subcellularLocation>
</comment>
<comment type="similarity">
    <text evidence="2">Belongs to the major facilitator superfamily.</text>
</comment>
<evidence type="ECO:0000313" key="8">
    <source>
        <dbReference type="EMBL" id="GLB36387.1"/>
    </source>
</evidence>
<dbReference type="InterPro" id="IPR051788">
    <property type="entry name" value="MFS_Transporter"/>
</dbReference>
<dbReference type="Gene3D" id="1.20.1250.20">
    <property type="entry name" value="MFS general substrate transporter like domains"/>
    <property type="match status" value="1"/>
</dbReference>
<dbReference type="AlphaFoldDB" id="A0A9P3UKH0"/>
<dbReference type="InterPro" id="IPR036259">
    <property type="entry name" value="MFS_trans_sf"/>
</dbReference>
<dbReference type="Proteomes" id="UP001063166">
    <property type="component" value="Unassembled WGS sequence"/>
</dbReference>
<feature type="transmembrane region" description="Helical" evidence="7">
    <location>
        <begin position="152"/>
        <end position="173"/>
    </location>
</feature>
<evidence type="ECO:0000256" key="3">
    <source>
        <dbReference type="ARBA" id="ARBA00022448"/>
    </source>
</evidence>
<dbReference type="EMBL" id="BRPK01000003">
    <property type="protein sequence ID" value="GLB36387.1"/>
    <property type="molecule type" value="Genomic_DNA"/>
</dbReference>
<keyword evidence="6 7" id="KW-0472">Membrane</keyword>
<dbReference type="SUPFAM" id="SSF103473">
    <property type="entry name" value="MFS general substrate transporter"/>
    <property type="match status" value="1"/>
</dbReference>
<feature type="transmembrane region" description="Helical" evidence="7">
    <location>
        <begin position="308"/>
        <end position="326"/>
    </location>
</feature>
<evidence type="ECO:0000256" key="7">
    <source>
        <dbReference type="SAM" id="Phobius"/>
    </source>
</evidence>
<feature type="transmembrane region" description="Helical" evidence="7">
    <location>
        <begin position="332"/>
        <end position="354"/>
    </location>
</feature>